<dbReference type="SUPFAM" id="SSF55729">
    <property type="entry name" value="Acyl-CoA N-acyltransferases (Nat)"/>
    <property type="match status" value="1"/>
</dbReference>
<dbReference type="AlphaFoldDB" id="A0AAE9WE67"/>
<sequence length="244" mass="28176">MAAQRVEAKDYKKAASVLVEAFYDDPVCLYLCHCSNDQQYRKVLQGMMEYIVYAHIMRGMVLQADDFSGVSLWMGPGSNMDDWYSILRSGMWRLNYQLDSEGRHRFFREFLPVLHDTKAEILQQRDDSSWYLVYVGIRRNQQGKGCLRRLVQPIMDLCNQENLPIYLESSHPHNRAIYEHFGFTLKKTIFLERETNHIPLEIMVREADALLSSNTKPKHPTSTPASLPSHINSTTTSIHAASVC</sequence>
<dbReference type="RefSeq" id="XP_056038935.1">
    <property type="nucleotide sequence ID" value="XM_056183316.1"/>
</dbReference>
<protein>
    <submittedName>
        <fullName evidence="3">N-acetyltransferase</fullName>
    </submittedName>
</protein>
<dbReference type="InterPro" id="IPR016181">
    <property type="entry name" value="Acyl_CoA_acyltransferase"/>
</dbReference>
<feature type="region of interest" description="Disordered" evidence="1">
    <location>
        <begin position="213"/>
        <end position="244"/>
    </location>
</feature>
<dbReference type="InterPro" id="IPR000182">
    <property type="entry name" value="GNAT_dom"/>
</dbReference>
<dbReference type="GeneID" id="80878005"/>
<evidence type="ECO:0000259" key="2">
    <source>
        <dbReference type="PROSITE" id="PS51186"/>
    </source>
</evidence>
<keyword evidence="4" id="KW-1185">Reference proteome</keyword>
<dbReference type="EMBL" id="CP115613">
    <property type="protein sequence ID" value="WBW74692.1"/>
    <property type="molecule type" value="Genomic_DNA"/>
</dbReference>
<organism evidence="3 4">
    <name type="scientific">Schizosaccharomyces osmophilus</name>
    <dbReference type="NCBI Taxonomy" id="2545709"/>
    <lineage>
        <taxon>Eukaryota</taxon>
        <taxon>Fungi</taxon>
        <taxon>Dikarya</taxon>
        <taxon>Ascomycota</taxon>
        <taxon>Taphrinomycotina</taxon>
        <taxon>Schizosaccharomycetes</taxon>
        <taxon>Schizosaccharomycetales</taxon>
        <taxon>Schizosaccharomycetaceae</taxon>
        <taxon>Schizosaccharomyces</taxon>
    </lineage>
</organism>
<dbReference type="PANTHER" id="PTHR42791:SF1">
    <property type="entry name" value="N-ACETYLTRANSFERASE DOMAIN-CONTAINING PROTEIN"/>
    <property type="match status" value="1"/>
</dbReference>
<feature type="domain" description="N-acetyltransferase" evidence="2">
    <location>
        <begin position="70"/>
        <end position="205"/>
    </location>
</feature>
<dbReference type="PROSITE" id="PS51186">
    <property type="entry name" value="GNAT"/>
    <property type="match status" value="1"/>
</dbReference>
<evidence type="ECO:0000313" key="4">
    <source>
        <dbReference type="Proteomes" id="UP001212411"/>
    </source>
</evidence>
<proteinExistence type="predicted"/>
<evidence type="ECO:0000313" key="3">
    <source>
        <dbReference type="EMBL" id="WBW74692.1"/>
    </source>
</evidence>
<reference evidence="3 4" key="1">
    <citation type="journal article" date="2023" name="G3 (Bethesda)">
        <title>A high-quality reference genome for the fission yeast Schizosaccharomyces osmophilus.</title>
        <authorList>
            <person name="Jia G.S."/>
            <person name="Zhang W.C."/>
            <person name="Liang Y."/>
            <person name="Liu X.H."/>
            <person name="Rhind N."/>
            <person name="Pidoux A."/>
            <person name="Brysch-Herzberg M."/>
            <person name="Du L.L."/>
        </authorList>
    </citation>
    <scope>NUCLEOTIDE SEQUENCE [LARGE SCALE GENOMIC DNA]</scope>
    <source>
        <strain evidence="3 4">CBS 15793</strain>
    </source>
</reference>
<accession>A0AAE9WE67</accession>
<gene>
    <name evidence="3" type="ORF">SOMG_04532</name>
</gene>
<dbReference type="Gene3D" id="3.40.630.30">
    <property type="match status" value="1"/>
</dbReference>
<dbReference type="PANTHER" id="PTHR42791">
    <property type="entry name" value="GNAT FAMILY ACETYLTRANSFERASE"/>
    <property type="match status" value="1"/>
</dbReference>
<dbReference type="InterPro" id="IPR052523">
    <property type="entry name" value="Trichothecene_AcTrans"/>
</dbReference>
<name>A0AAE9WE67_9SCHI</name>
<dbReference type="Proteomes" id="UP001212411">
    <property type="component" value="Chromosome 3"/>
</dbReference>
<evidence type="ECO:0000256" key="1">
    <source>
        <dbReference type="SAM" id="MobiDB-lite"/>
    </source>
</evidence>
<dbReference type="KEGG" id="som:SOMG_04532"/>
<dbReference type="GO" id="GO:0016747">
    <property type="term" value="F:acyltransferase activity, transferring groups other than amino-acyl groups"/>
    <property type="evidence" value="ECO:0007669"/>
    <property type="project" value="InterPro"/>
</dbReference>